<proteinExistence type="predicted"/>
<name>X0RFY6_9ZZZZ</name>
<dbReference type="AlphaFoldDB" id="X0RFY6"/>
<organism evidence="1">
    <name type="scientific">marine sediment metagenome</name>
    <dbReference type="NCBI Taxonomy" id="412755"/>
    <lineage>
        <taxon>unclassified sequences</taxon>
        <taxon>metagenomes</taxon>
        <taxon>ecological metagenomes</taxon>
    </lineage>
</organism>
<comment type="caution">
    <text evidence="1">The sequence shown here is derived from an EMBL/GenBank/DDBJ whole genome shotgun (WGS) entry which is preliminary data.</text>
</comment>
<reference evidence="1" key="1">
    <citation type="journal article" date="2014" name="Front. Microbiol.">
        <title>High frequency of phylogenetically diverse reductive dehalogenase-homologous genes in deep subseafloor sedimentary metagenomes.</title>
        <authorList>
            <person name="Kawai M."/>
            <person name="Futagami T."/>
            <person name="Toyoda A."/>
            <person name="Takaki Y."/>
            <person name="Nishi S."/>
            <person name="Hori S."/>
            <person name="Arai W."/>
            <person name="Tsubouchi T."/>
            <person name="Morono Y."/>
            <person name="Uchiyama I."/>
            <person name="Ito T."/>
            <person name="Fujiyama A."/>
            <person name="Inagaki F."/>
            <person name="Takami H."/>
        </authorList>
    </citation>
    <scope>NUCLEOTIDE SEQUENCE</scope>
    <source>
        <strain evidence="1">Expedition CK06-06</strain>
    </source>
</reference>
<sequence length="83" mass="9858">MSQKDEISFRENPYQPQMDRIWINDSCAKTDLARWAFDDLEKDKKNMVYNSLREIYYLGFECGKANKAAEIKELFEIIKNAID</sequence>
<accession>X0RFY6</accession>
<gene>
    <name evidence="1" type="ORF">S01H1_16820</name>
</gene>
<protein>
    <submittedName>
        <fullName evidence="1">Uncharacterized protein</fullName>
    </submittedName>
</protein>
<dbReference type="EMBL" id="BARS01008872">
    <property type="protein sequence ID" value="GAF67688.1"/>
    <property type="molecule type" value="Genomic_DNA"/>
</dbReference>
<evidence type="ECO:0000313" key="1">
    <source>
        <dbReference type="EMBL" id="GAF67688.1"/>
    </source>
</evidence>